<dbReference type="CDD" id="cd02440">
    <property type="entry name" value="AdoMet_MTases"/>
    <property type="match status" value="1"/>
</dbReference>
<comment type="caution">
    <text evidence="3">The sequence shown here is derived from an EMBL/GenBank/DDBJ whole genome shotgun (WGS) entry which is preliminary data.</text>
</comment>
<dbReference type="InterPro" id="IPR004298">
    <property type="entry name" value="Nicotian_synth"/>
</dbReference>
<gene>
    <name evidence="3" type="ORF">ACFSUF_02775</name>
</gene>
<dbReference type="PANTHER" id="PTHR32266">
    <property type="entry name" value="NICOTIANAMINE SYNTHASE 3"/>
    <property type="match status" value="1"/>
</dbReference>
<evidence type="ECO:0000256" key="1">
    <source>
        <dbReference type="ARBA" id="ARBA00022679"/>
    </source>
</evidence>
<dbReference type="SUPFAM" id="SSF53335">
    <property type="entry name" value="S-adenosyl-L-methionine-dependent methyltransferases"/>
    <property type="match status" value="1"/>
</dbReference>
<protein>
    <submittedName>
        <fullName evidence="3">Nicotianamine synthase family protein</fullName>
    </submittedName>
</protein>
<evidence type="ECO:0000256" key="2">
    <source>
        <dbReference type="ARBA" id="ARBA00022691"/>
    </source>
</evidence>
<dbReference type="Gene3D" id="3.40.50.150">
    <property type="entry name" value="Vaccinia Virus protein VP39"/>
    <property type="match status" value="1"/>
</dbReference>
<dbReference type="EMBL" id="JBHUME010000002">
    <property type="protein sequence ID" value="MFD2611342.1"/>
    <property type="molecule type" value="Genomic_DNA"/>
</dbReference>
<dbReference type="Proteomes" id="UP001597541">
    <property type="component" value="Unassembled WGS sequence"/>
</dbReference>
<keyword evidence="2" id="KW-0949">S-adenosyl-L-methionine</keyword>
<sequence>MMGVNTVRLQHKLTEYSNKFTALAQSYDGTKEHGLELENVLDHYAAFVTDSENLQAWAEIEEKHAAGLDGLADAVRAASAQCVANMEKYRAWRLLSGTDDRTGYFSNIESCIETEFGSFQITPNSKVLMIGSGSFPMTPLLIAKRTGAEVVGIDIDEEAIELGRKVVAVLGSGLNIRLEGASVEQLEITREATHIVFSSTVAGKYDLLDRLHAVTNSGVVVAMRYGNRLKSLFNYPMQEVNRGKWRLADHIQHAGHVFDIALYVKA</sequence>
<proteinExistence type="predicted"/>
<dbReference type="PANTHER" id="PTHR32266:SF12">
    <property type="entry name" value="NICOTIANAMINE SYNTHASE 3"/>
    <property type="match status" value="1"/>
</dbReference>
<accession>A0ABW5P7Q3</accession>
<organism evidence="3 4">
    <name type="scientific">Paenibacillus gansuensis</name>
    <dbReference type="NCBI Taxonomy" id="306542"/>
    <lineage>
        <taxon>Bacteria</taxon>
        <taxon>Bacillati</taxon>
        <taxon>Bacillota</taxon>
        <taxon>Bacilli</taxon>
        <taxon>Bacillales</taxon>
        <taxon>Paenibacillaceae</taxon>
        <taxon>Paenibacillus</taxon>
    </lineage>
</organism>
<keyword evidence="4" id="KW-1185">Reference proteome</keyword>
<name>A0ABW5P7Q3_9BACL</name>
<dbReference type="Pfam" id="PF03059">
    <property type="entry name" value="NAS"/>
    <property type="match status" value="1"/>
</dbReference>
<dbReference type="RefSeq" id="WP_377599862.1">
    <property type="nucleotide sequence ID" value="NZ_JBHUME010000002.1"/>
</dbReference>
<evidence type="ECO:0000313" key="3">
    <source>
        <dbReference type="EMBL" id="MFD2611342.1"/>
    </source>
</evidence>
<evidence type="ECO:0000313" key="4">
    <source>
        <dbReference type="Proteomes" id="UP001597541"/>
    </source>
</evidence>
<reference evidence="4" key="1">
    <citation type="journal article" date="2019" name="Int. J. Syst. Evol. Microbiol.">
        <title>The Global Catalogue of Microorganisms (GCM) 10K type strain sequencing project: providing services to taxonomists for standard genome sequencing and annotation.</title>
        <authorList>
            <consortium name="The Broad Institute Genomics Platform"/>
            <consortium name="The Broad Institute Genome Sequencing Center for Infectious Disease"/>
            <person name="Wu L."/>
            <person name="Ma J."/>
        </authorList>
    </citation>
    <scope>NUCLEOTIDE SEQUENCE [LARGE SCALE GENOMIC DNA]</scope>
    <source>
        <strain evidence="4">KCTC 3950</strain>
    </source>
</reference>
<keyword evidence="1" id="KW-0808">Transferase</keyword>
<dbReference type="InterPro" id="IPR029063">
    <property type="entry name" value="SAM-dependent_MTases_sf"/>
</dbReference>